<name>A0AAV1R4M4_9ROSI</name>
<sequence>MTDLKSRQHATNEGFRWMFDKERIAKMKKRVFIVNNARRAIVDTQAIVIVGMFGIHNQAPKNHLSHYMPNHYAIKVKDMLDGYFPA</sequence>
<dbReference type="EMBL" id="CAWUPB010000893">
    <property type="protein sequence ID" value="CAK7328279.1"/>
    <property type="molecule type" value="Genomic_DNA"/>
</dbReference>
<organism evidence="2 3">
    <name type="scientific">Dovyalis caffra</name>
    <dbReference type="NCBI Taxonomy" id="77055"/>
    <lineage>
        <taxon>Eukaryota</taxon>
        <taxon>Viridiplantae</taxon>
        <taxon>Streptophyta</taxon>
        <taxon>Embryophyta</taxon>
        <taxon>Tracheophyta</taxon>
        <taxon>Spermatophyta</taxon>
        <taxon>Magnoliopsida</taxon>
        <taxon>eudicotyledons</taxon>
        <taxon>Gunneridae</taxon>
        <taxon>Pentapetalae</taxon>
        <taxon>rosids</taxon>
        <taxon>fabids</taxon>
        <taxon>Malpighiales</taxon>
        <taxon>Salicaceae</taxon>
        <taxon>Flacourtieae</taxon>
        <taxon>Dovyalis</taxon>
    </lineage>
</organism>
<evidence type="ECO:0000313" key="2">
    <source>
        <dbReference type="EMBL" id="CAK7328279.1"/>
    </source>
</evidence>
<dbReference type="Pfam" id="PF02826">
    <property type="entry name" value="2-Hacid_dh_C"/>
    <property type="match status" value="1"/>
</dbReference>
<accession>A0AAV1R4M4</accession>
<dbReference type="SUPFAM" id="SSF51735">
    <property type="entry name" value="NAD(P)-binding Rossmann-fold domains"/>
    <property type="match status" value="1"/>
</dbReference>
<protein>
    <recommendedName>
        <fullName evidence="1">D-isomer specific 2-hydroxyacid dehydrogenase NAD-binding domain-containing protein</fullName>
    </recommendedName>
</protein>
<comment type="caution">
    <text evidence="2">The sequence shown here is derived from an EMBL/GenBank/DDBJ whole genome shotgun (WGS) entry which is preliminary data.</text>
</comment>
<proteinExistence type="predicted"/>
<dbReference type="Gene3D" id="3.40.50.720">
    <property type="entry name" value="NAD(P)-binding Rossmann-like Domain"/>
    <property type="match status" value="1"/>
</dbReference>
<dbReference type="InterPro" id="IPR006140">
    <property type="entry name" value="D-isomer_DH_NAD-bd"/>
</dbReference>
<dbReference type="Proteomes" id="UP001314170">
    <property type="component" value="Unassembled WGS sequence"/>
</dbReference>
<feature type="domain" description="D-isomer specific 2-hydroxyacid dehydrogenase NAD-binding" evidence="1">
    <location>
        <begin position="15"/>
        <end position="48"/>
    </location>
</feature>
<evidence type="ECO:0000313" key="3">
    <source>
        <dbReference type="Proteomes" id="UP001314170"/>
    </source>
</evidence>
<gene>
    <name evidence="2" type="ORF">DCAF_LOCUS6000</name>
</gene>
<evidence type="ECO:0000259" key="1">
    <source>
        <dbReference type="Pfam" id="PF02826"/>
    </source>
</evidence>
<keyword evidence="3" id="KW-1185">Reference proteome</keyword>
<dbReference type="AlphaFoldDB" id="A0AAV1R4M4"/>
<dbReference type="InterPro" id="IPR036291">
    <property type="entry name" value="NAD(P)-bd_dom_sf"/>
</dbReference>
<reference evidence="2 3" key="1">
    <citation type="submission" date="2024-01" db="EMBL/GenBank/DDBJ databases">
        <authorList>
            <person name="Waweru B."/>
        </authorList>
    </citation>
    <scope>NUCLEOTIDE SEQUENCE [LARGE SCALE GENOMIC DNA]</scope>
</reference>
<dbReference type="GO" id="GO:0051287">
    <property type="term" value="F:NAD binding"/>
    <property type="evidence" value="ECO:0007669"/>
    <property type="project" value="InterPro"/>
</dbReference>